<reference evidence="6" key="1">
    <citation type="submission" date="2016-10" db="EMBL/GenBank/DDBJ databases">
        <authorList>
            <person name="Varghese N."/>
            <person name="Submissions S."/>
        </authorList>
    </citation>
    <scope>NUCLEOTIDE SEQUENCE [LARGE SCALE GENOMIC DNA]</scope>
    <source>
        <strain evidence="6">B48,IBRC-M 10115,DSM 25386,CECT 8001</strain>
    </source>
</reference>
<evidence type="ECO:0000313" key="6">
    <source>
        <dbReference type="Proteomes" id="UP000198553"/>
    </source>
</evidence>
<dbReference type="RefSeq" id="WP_090741236.1">
    <property type="nucleotide sequence ID" value="NZ_FOBW01000002.1"/>
</dbReference>
<organism evidence="5 6">
    <name type="scientific">Mesobacillus persicus</name>
    <dbReference type="NCBI Taxonomy" id="930146"/>
    <lineage>
        <taxon>Bacteria</taxon>
        <taxon>Bacillati</taxon>
        <taxon>Bacillota</taxon>
        <taxon>Bacilli</taxon>
        <taxon>Bacillales</taxon>
        <taxon>Bacillaceae</taxon>
        <taxon>Mesobacillus</taxon>
    </lineage>
</organism>
<keyword evidence="2 5" id="KW-0808">Transferase</keyword>
<keyword evidence="3" id="KW-0418">Kinase</keyword>
<dbReference type="SMART" id="SM01317">
    <property type="entry name" value="SPOB_ab"/>
    <property type="match status" value="1"/>
</dbReference>
<sequence>MKKEWDTLEVLKHARHDWLNRLQLIQGNLSLNKVDRVKEIIGEIIVEARQEAQLTNLNLPQFASAQLTCNWDQHYFRLDYEVNKSSTIQHLDDKVLANWTNELFEILDASVEKFQENHLSVMIQADEEETRFFFDFSGILINTSNIIQFLEKPLNSTMSVRATAVTDEEISFEVFTIAAERV</sequence>
<dbReference type="GO" id="GO:0000155">
    <property type="term" value="F:phosphorelay sensor kinase activity"/>
    <property type="evidence" value="ECO:0007669"/>
    <property type="project" value="InterPro"/>
</dbReference>
<dbReference type="Gene3D" id="3.30.565.30">
    <property type="entry name" value="Sporulation initiation phosphotransferase B (SpoOB), C-terminal domain"/>
    <property type="match status" value="1"/>
</dbReference>
<dbReference type="Proteomes" id="UP000198553">
    <property type="component" value="Unassembled WGS sequence"/>
</dbReference>
<protein>
    <submittedName>
        <fullName evidence="5">Stage 0 sporulation protein B (Sporulation initiation phosphotransferase)</fullName>
    </submittedName>
</protein>
<name>A0A1H7XG20_9BACI</name>
<evidence type="ECO:0000313" key="5">
    <source>
        <dbReference type="EMBL" id="SEM32615.1"/>
    </source>
</evidence>
<proteinExistence type="predicted"/>
<gene>
    <name evidence="5" type="ORF">SAMN05192533_102189</name>
</gene>
<dbReference type="Pfam" id="PF14682">
    <property type="entry name" value="SPOB_ab"/>
    <property type="match status" value="1"/>
</dbReference>
<evidence type="ECO:0000256" key="3">
    <source>
        <dbReference type="ARBA" id="ARBA00022777"/>
    </source>
</evidence>
<keyword evidence="6" id="KW-1185">Reference proteome</keyword>
<keyword evidence="1" id="KW-0597">Phosphoprotein</keyword>
<dbReference type="EMBL" id="FOBW01000002">
    <property type="protein sequence ID" value="SEM32615.1"/>
    <property type="molecule type" value="Genomic_DNA"/>
</dbReference>
<dbReference type="InterPro" id="IPR037100">
    <property type="entry name" value="Spo0B_C_sf"/>
</dbReference>
<accession>A0A1H7XG20</accession>
<feature type="domain" description="Sporulation initiation phosphotransferase B C-terminal" evidence="4">
    <location>
        <begin position="59"/>
        <end position="172"/>
    </location>
</feature>
<dbReference type="SUPFAM" id="SSF55890">
    <property type="entry name" value="Sporulation response regulatory protein Spo0B"/>
    <property type="match status" value="1"/>
</dbReference>
<evidence type="ECO:0000256" key="2">
    <source>
        <dbReference type="ARBA" id="ARBA00022679"/>
    </source>
</evidence>
<dbReference type="Gene3D" id="1.10.287.130">
    <property type="match status" value="1"/>
</dbReference>
<dbReference type="InterPro" id="IPR016122">
    <property type="entry name" value="SpoOB_C"/>
</dbReference>
<evidence type="ECO:0000256" key="1">
    <source>
        <dbReference type="ARBA" id="ARBA00022553"/>
    </source>
</evidence>
<dbReference type="STRING" id="930146.SAMN05192533_102189"/>
<dbReference type="OrthoDB" id="2375606at2"/>
<evidence type="ECO:0000259" key="4">
    <source>
        <dbReference type="SMART" id="SM01317"/>
    </source>
</evidence>
<dbReference type="Pfam" id="PF14689">
    <property type="entry name" value="SPOB_a"/>
    <property type="match status" value="1"/>
</dbReference>
<dbReference type="InterPro" id="IPR016120">
    <property type="entry name" value="Sig_transdc_His_kin_SpoOB"/>
</dbReference>
<dbReference type="AlphaFoldDB" id="A0A1H7XG20"/>
<dbReference type="InterPro" id="IPR039506">
    <property type="entry name" value="SPOB_a"/>
</dbReference>